<protein>
    <recommendedName>
        <fullName evidence="4">ACT domain-containing protein</fullName>
    </recommendedName>
</protein>
<feature type="region of interest" description="Disordered" evidence="1">
    <location>
        <begin position="15"/>
        <end position="60"/>
    </location>
</feature>
<dbReference type="AlphaFoldDB" id="A0A2P7QFL9"/>
<keyword evidence="3" id="KW-1185">Reference proteome</keyword>
<gene>
    <name evidence="2" type="ORF">C7I55_25475</name>
</gene>
<organism evidence="2 3">
    <name type="scientific">Allosphingosinicella deserti</name>
    <dbReference type="NCBI Taxonomy" id="2116704"/>
    <lineage>
        <taxon>Bacteria</taxon>
        <taxon>Pseudomonadati</taxon>
        <taxon>Pseudomonadota</taxon>
        <taxon>Alphaproteobacteria</taxon>
        <taxon>Sphingomonadales</taxon>
        <taxon>Sphingomonadaceae</taxon>
        <taxon>Allosphingosinicella</taxon>
    </lineage>
</organism>
<feature type="compositionally biased region" description="Basic residues" evidence="1">
    <location>
        <begin position="20"/>
        <end position="37"/>
    </location>
</feature>
<accession>A0A2P7QFL9</accession>
<name>A0A2P7QFL9_9SPHN</name>
<comment type="caution">
    <text evidence="2">The sequence shown here is derived from an EMBL/GenBank/DDBJ whole genome shotgun (WGS) entry which is preliminary data.</text>
</comment>
<dbReference type="Proteomes" id="UP000241167">
    <property type="component" value="Unassembled WGS sequence"/>
</dbReference>
<evidence type="ECO:0008006" key="4">
    <source>
        <dbReference type="Google" id="ProtNLM"/>
    </source>
</evidence>
<evidence type="ECO:0000313" key="3">
    <source>
        <dbReference type="Proteomes" id="UP000241167"/>
    </source>
</evidence>
<evidence type="ECO:0000256" key="1">
    <source>
        <dbReference type="SAM" id="MobiDB-lite"/>
    </source>
</evidence>
<dbReference type="EMBL" id="PXYI01000012">
    <property type="protein sequence ID" value="PSJ36734.1"/>
    <property type="molecule type" value="Genomic_DNA"/>
</dbReference>
<sequence length="173" mass="18898">MAGIVLRGEFLRNRSQRQSGFRRSRPCLRDRGVHHRSSFGSAGRNPAPAVHPRPDSLPRAHRSARECLALGAAQQLQRADDGEAQVTGHRLEIDFALNEGALLRVVGLVERRGFEVRGIRMNEAGEGRGALSLDLRPRDAGRNLGIVAGHLTRLYDVHAVSCFSPEPTQGAAQ</sequence>
<proteinExistence type="predicted"/>
<dbReference type="Pfam" id="PF13710">
    <property type="entry name" value="ACT_5"/>
    <property type="match status" value="1"/>
</dbReference>
<evidence type="ECO:0000313" key="2">
    <source>
        <dbReference type="EMBL" id="PSJ36734.1"/>
    </source>
</evidence>
<reference evidence="2 3" key="1">
    <citation type="submission" date="2018-03" db="EMBL/GenBank/DDBJ databases">
        <title>The draft genome of Sphingosinicella sp. GL-C-18.</title>
        <authorList>
            <person name="Liu L."/>
            <person name="Li L."/>
            <person name="Liang L."/>
            <person name="Zhang X."/>
            <person name="Wang T."/>
        </authorList>
    </citation>
    <scope>NUCLEOTIDE SEQUENCE [LARGE SCALE GENOMIC DNA]</scope>
    <source>
        <strain evidence="2 3">GL-C-18</strain>
    </source>
</reference>